<dbReference type="GO" id="GO:0005524">
    <property type="term" value="F:ATP binding"/>
    <property type="evidence" value="ECO:0007669"/>
    <property type="project" value="InterPro"/>
</dbReference>
<dbReference type="InterPro" id="IPR006083">
    <property type="entry name" value="PRK/URK"/>
</dbReference>
<dbReference type="AlphaFoldDB" id="A0A844HRS7"/>
<feature type="domain" description="Phosphoribulokinase/uridine kinase" evidence="2">
    <location>
        <begin position="94"/>
        <end position="286"/>
    </location>
</feature>
<dbReference type="OrthoDB" id="455474at2"/>
<organism evidence="3 4">
    <name type="scientific">Paracoccus litorisediminis</name>
    <dbReference type="NCBI Taxonomy" id="2006130"/>
    <lineage>
        <taxon>Bacteria</taxon>
        <taxon>Pseudomonadati</taxon>
        <taxon>Pseudomonadota</taxon>
        <taxon>Alphaproteobacteria</taxon>
        <taxon>Rhodobacterales</taxon>
        <taxon>Paracoccaceae</taxon>
        <taxon>Paracoccus</taxon>
    </lineage>
</organism>
<proteinExistence type="predicted"/>
<dbReference type="RefSeq" id="WP_155040974.1">
    <property type="nucleotide sequence ID" value="NZ_JBHGCD010000021.1"/>
</dbReference>
<evidence type="ECO:0000256" key="1">
    <source>
        <dbReference type="SAM" id="MobiDB-lite"/>
    </source>
</evidence>
<feature type="region of interest" description="Disordered" evidence="1">
    <location>
        <begin position="1"/>
        <end position="22"/>
    </location>
</feature>
<reference evidence="3 4" key="1">
    <citation type="submission" date="2019-11" db="EMBL/GenBank/DDBJ databases">
        <authorList>
            <person name="Dong K."/>
        </authorList>
    </citation>
    <scope>NUCLEOTIDE SEQUENCE [LARGE SCALE GENOMIC DNA]</scope>
    <source>
        <strain evidence="3 4">NBRC 112902</strain>
    </source>
</reference>
<dbReference type="InterPro" id="IPR027417">
    <property type="entry name" value="P-loop_NTPase"/>
</dbReference>
<dbReference type="Pfam" id="PF00485">
    <property type="entry name" value="PRK"/>
    <property type="match status" value="1"/>
</dbReference>
<keyword evidence="4" id="KW-1185">Reference proteome</keyword>
<dbReference type="Gene3D" id="3.40.50.300">
    <property type="entry name" value="P-loop containing nucleotide triphosphate hydrolases"/>
    <property type="match status" value="1"/>
</dbReference>
<accession>A0A844HRS7</accession>
<name>A0A844HRS7_9RHOB</name>
<dbReference type="EMBL" id="WMIG01000012">
    <property type="protein sequence ID" value="MTH61037.1"/>
    <property type="molecule type" value="Genomic_DNA"/>
</dbReference>
<sequence>MTGPLSFSGADHPPAPAGSQQARTGLIQAALMDLGTDHDADHGAIHDRLRLICIATLRDMGIDPSDTSYLDDLILPLALFIRARARGRTGAYLVGIGGGPGAGKTTMSRLLARCLQEIDRPAATCLSLSIDDFYRAREDRLRMGFKWRTLPGTHDTDRIADFLSALDDNGATIAVPRYDLGRDEPLPDEPLIARPAICLFDGAMVGSTLPGYEVLAQRLDFFIYLDVPTPLLRRWRFDRERKLRQRSGGKSGFPLRRMQEFWREALGPSIDKWVRPNAQAADLVLKFDAVRAVTAAYSPKTMRIFPDGVEK</sequence>
<dbReference type="SUPFAM" id="SSF52540">
    <property type="entry name" value="P-loop containing nucleoside triphosphate hydrolases"/>
    <property type="match status" value="1"/>
</dbReference>
<evidence type="ECO:0000313" key="3">
    <source>
        <dbReference type="EMBL" id="MTH61037.1"/>
    </source>
</evidence>
<dbReference type="PANTHER" id="PTHR10285">
    <property type="entry name" value="URIDINE KINASE"/>
    <property type="match status" value="1"/>
</dbReference>
<dbReference type="Proteomes" id="UP000449846">
    <property type="component" value="Unassembled WGS sequence"/>
</dbReference>
<evidence type="ECO:0000259" key="2">
    <source>
        <dbReference type="Pfam" id="PF00485"/>
    </source>
</evidence>
<dbReference type="GO" id="GO:0016301">
    <property type="term" value="F:kinase activity"/>
    <property type="evidence" value="ECO:0007669"/>
    <property type="project" value="InterPro"/>
</dbReference>
<dbReference type="PRINTS" id="PR00988">
    <property type="entry name" value="URIDINKINASE"/>
</dbReference>
<evidence type="ECO:0000313" key="4">
    <source>
        <dbReference type="Proteomes" id="UP000449846"/>
    </source>
</evidence>
<protein>
    <recommendedName>
        <fullName evidence="2">Phosphoribulokinase/uridine kinase domain-containing protein</fullName>
    </recommendedName>
</protein>
<gene>
    <name evidence="3" type="ORF">GL300_17640</name>
</gene>
<comment type="caution">
    <text evidence="3">The sequence shown here is derived from an EMBL/GenBank/DDBJ whole genome shotgun (WGS) entry which is preliminary data.</text>
</comment>